<protein>
    <submittedName>
        <fullName evidence="4">Enoyl-CoA hydratase/isomerase family protein</fullName>
    </submittedName>
</protein>
<evidence type="ECO:0000313" key="5">
    <source>
        <dbReference type="Proteomes" id="UP000617634"/>
    </source>
</evidence>
<sequence>MIITTRPAEGIALVTLARPQAANALTLPMVAQLRATIAELARDETVRVVVLAGEGKAFCAGLDLKEVLQGPDAPRGPIEAMALQEKFAGLMREVAQARFPVIAVVEGAAVGAGMGLALAADIRVAGPAAKFLVGAVRIALSAGECGISYHLPRIVGGGRASEIMLTGRPVGAAEALAMGLVTTLADEGEALEAALALAAQIAANSPYAIKHSKQVIRANLDAPGLDAALELENHVQCLALGTEDFREACAAFAEKRAPHFTGS</sequence>
<dbReference type="SUPFAM" id="SSF52096">
    <property type="entry name" value="ClpP/crotonase"/>
    <property type="match status" value="1"/>
</dbReference>
<name>A0A931MMN1_9SPHN</name>
<reference evidence="4" key="1">
    <citation type="submission" date="2020-11" db="EMBL/GenBank/DDBJ databases">
        <title>Novosphingobium aureum sp. nov., a marine bacterium isolated from sediment of a salt flat.</title>
        <authorList>
            <person name="Yoo Y."/>
            <person name="Kim J.-J."/>
        </authorList>
    </citation>
    <scope>NUCLEOTIDE SEQUENCE</scope>
    <source>
        <strain evidence="4">YJ-S2-02</strain>
    </source>
</reference>
<gene>
    <name evidence="4" type="ORF">I5E68_16725</name>
</gene>
<evidence type="ECO:0000256" key="2">
    <source>
        <dbReference type="ARBA" id="ARBA00023239"/>
    </source>
</evidence>
<comment type="caution">
    <text evidence="4">The sequence shown here is derived from an EMBL/GenBank/DDBJ whole genome shotgun (WGS) entry which is preliminary data.</text>
</comment>
<organism evidence="4 5">
    <name type="scientific">Novosphingobium aureum</name>
    <dbReference type="NCBI Taxonomy" id="2792964"/>
    <lineage>
        <taxon>Bacteria</taxon>
        <taxon>Pseudomonadati</taxon>
        <taxon>Pseudomonadota</taxon>
        <taxon>Alphaproteobacteria</taxon>
        <taxon>Sphingomonadales</taxon>
        <taxon>Sphingomonadaceae</taxon>
        <taxon>Novosphingobium</taxon>
    </lineage>
</organism>
<dbReference type="Gene3D" id="1.10.12.10">
    <property type="entry name" value="Lyase 2-enoyl-coa Hydratase, Chain A, domain 2"/>
    <property type="match status" value="1"/>
</dbReference>
<dbReference type="GO" id="GO:0006635">
    <property type="term" value="P:fatty acid beta-oxidation"/>
    <property type="evidence" value="ECO:0007669"/>
    <property type="project" value="TreeGrafter"/>
</dbReference>
<keyword evidence="2" id="KW-0456">Lyase</keyword>
<evidence type="ECO:0000256" key="1">
    <source>
        <dbReference type="ARBA" id="ARBA00005254"/>
    </source>
</evidence>
<dbReference type="InterPro" id="IPR029045">
    <property type="entry name" value="ClpP/crotonase-like_dom_sf"/>
</dbReference>
<accession>A0A931MMN1</accession>
<dbReference type="EMBL" id="JADZGI010000003">
    <property type="protein sequence ID" value="MBH0114594.1"/>
    <property type="molecule type" value="Genomic_DNA"/>
</dbReference>
<evidence type="ECO:0000313" key="4">
    <source>
        <dbReference type="EMBL" id="MBH0114594.1"/>
    </source>
</evidence>
<dbReference type="Gene3D" id="3.90.226.10">
    <property type="entry name" value="2-enoyl-CoA Hydratase, Chain A, domain 1"/>
    <property type="match status" value="1"/>
</dbReference>
<dbReference type="CDD" id="cd06558">
    <property type="entry name" value="crotonase-like"/>
    <property type="match status" value="1"/>
</dbReference>
<dbReference type="InterPro" id="IPR001753">
    <property type="entry name" value="Enoyl-CoA_hydra/iso"/>
</dbReference>
<dbReference type="Proteomes" id="UP000617634">
    <property type="component" value="Unassembled WGS sequence"/>
</dbReference>
<dbReference type="Pfam" id="PF00378">
    <property type="entry name" value="ECH_1"/>
    <property type="match status" value="1"/>
</dbReference>
<dbReference type="InterPro" id="IPR018376">
    <property type="entry name" value="Enoyl-CoA_hyd/isom_CS"/>
</dbReference>
<comment type="similarity">
    <text evidence="1 3">Belongs to the enoyl-CoA hydratase/isomerase family.</text>
</comment>
<dbReference type="RefSeq" id="WP_197166106.1">
    <property type="nucleotide sequence ID" value="NZ_JADZGI010000003.1"/>
</dbReference>
<dbReference type="PANTHER" id="PTHR11941:SF130">
    <property type="entry name" value="ENOYL-COA HYDRATASE ECHA12-RELATED"/>
    <property type="match status" value="1"/>
</dbReference>
<evidence type="ECO:0000256" key="3">
    <source>
        <dbReference type="RuleBase" id="RU003707"/>
    </source>
</evidence>
<keyword evidence="5" id="KW-1185">Reference proteome</keyword>
<dbReference type="GO" id="GO:0016829">
    <property type="term" value="F:lyase activity"/>
    <property type="evidence" value="ECO:0007669"/>
    <property type="project" value="UniProtKB-KW"/>
</dbReference>
<dbReference type="AlphaFoldDB" id="A0A931MMN1"/>
<proteinExistence type="inferred from homology"/>
<dbReference type="PANTHER" id="PTHR11941">
    <property type="entry name" value="ENOYL-COA HYDRATASE-RELATED"/>
    <property type="match status" value="1"/>
</dbReference>
<dbReference type="InterPro" id="IPR014748">
    <property type="entry name" value="Enoyl-CoA_hydra_C"/>
</dbReference>
<dbReference type="PROSITE" id="PS00166">
    <property type="entry name" value="ENOYL_COA_HYDRATASE"/>
    <property type="match status" value="1"/>
</dbReference>